<proteinExistence type="predicted"/>
<feature type="domain" description="DUF6534" evidence="2">
    <location>
        <begin position="107"/>
        <end position="194"/>
    </location>
</feature>
<dbReference type="EMBL" id="JASBNA010000048">
    <property type="protein sequence ID" value="KAK7680559.1"/>
    <property type="molecule type" value="Genomic_DNA"/>
</dbReference>
<comment type="caution">
    <text evidence="3">The sequence shown here is derived from an EMBL/GenBank/DDBJ whole genome shotgun (WGS) entry which is preliminary data.</text>
</comment>
<dbReference type="Proteomes" id="UP001385951">
    <property type="component" value="Unassembled WGS sequence"/>
</dbReference>
<dbReference type="PANTHER" id="PTHR40465:SF1">
    <property type="entry name" value="DUF6534 DOMAIN-CONTAINING PROTEIN"/>
    <property type="match status" value="1"/>
</dbReference>
<evidence type="ECO:0000259" key="2">
    <source>
        <dbReference type="Pfam" id="PF20152"/>
    </source>
</evidence>
<accession>A0AAW0FQQ8</accession>
<organism evidence="3 4">
    <name type="scientific">Cerrena zonata</name>
    <dbReference type="NCBI Taxonomy" id="2478898"/>
    <lineage>
        <taxon>Eukaryota</taxon>
        <taxon>Fungi</taxon>
        <taxon>Dikarya</taxon>
        <taxon>Basidiomycota</taxon>
        <taxon>Agaricomycotina</taxon>
        <taxon>Agaricomycetes</taxon>
        <taxon>Polyporales</taxon>
        <taxon>Cerrenaceae</taxon>
        <taxon>Cerrena</taxon>
    </lineage>
</organism>
<dbReference type="PANTHER" id="PTHR40465">
    <property type="entry name" value="CHROMOSOME 1, WHOLE GENOME SHOTGUN SEQUENCE"/>
    <property type="match status" value="1"/>
</dbReference>
<gene>
    <name evidence="3" type="ORF">QCA50_016341</name>
</gene>
<feature type="transmembrane region" description="Helical" evidence="1">
    <location>
        <begin position="168"/>
        <end position="191"/>
    </location>
</feature>
<dbReference type="Pfam" id="PF20152">
    <property type="entry name" value="DUF6534"/>
    <property type="match status" value="1"/>
</dbReference>
<dbReference type="InterPro" id="IPR045339">
    <property type="entry name" value="DUF6534"/>
</dbReference>
<keyword evidence="1" id="KW-1133">Transmembrane helix</keyword>
<feature type="transmembrane region" description="Helical" evidence="1">
    <location>
        <begin position="59"/>
        <end position="85"/>
    </location>
</feature>
<dbReference type="AlphaFoldDB" id="A0AAW0FQQ8"/>
<feature type="transmembrane region" description="Helical" evidence="1">
    <location>
        <begin position="134"/>
        <end position="162"/>
    </location>
</feature>
<evidence type="ECO:0000313" key="4">
    <source>
        <dbReference type="Proteomes" id="UP001385951"/>
    </source>
</evidence>
<evidence type="ECO:0000256" key="1">
    <source>
        <dbReference type="SAM" id="Phobius"/>
    </source>
</evidence>
<protein>
    <recommendedName>
        <fullName evidence="2">DUF6534 domain-containing protein</fullName>
    </recommendedName>
</protein>
<sequence length="248" mass="27962">MALVAHTIYWYTITNFTDPTVVVRIPWTIPAGIIVTPLSDTIVRTFFTYRVWIMSRRNIWLTGTIILGVVAMFGIGFGFGIKAFSLPTFEQFAELAWLLYLGLALVVVVDAFIAISLCIYLWQSRTGFSMRTDSLVALLMVYTVNTGLLTSIFSLACFITYAAMPKNYIFLALYFPLSKLYINALLATLNARDSLKREVQRPTSSGSTTDRLTNIRTDDGIPLEFKTVISQMESGVSTPEQDRRWSRT</sequence>
<keyword evidence="4" id="KW-1185">Reference proteome</keyword>
<evidence type="ECO:0000313" key="3">
    <source>
        <dbReference type="EMBL" id="KAK7680559.1"/>
    </source>
</evidence>
<feature type="transmembrane region" description="Helical" evidence="1">
    <location>
        <begin position="97"/>
        <end position="122"/>
    </location>
</feature>
<keyword evidence="1" id="KW-0812">Transmembrane</keyword>
<feature type="transmembrane region" description="Helical" evidence="1">
    <location>
        <begin position="27"/>
        <end position="47"/>
    </location>
</feature>
<name>A0AAW0FQQ8_9APHY</name>
<reference evidence="3 4" key="1">
    <citation type="submission" date="2022-09" db="EMBL/GenBank/DDBJ databases">
        <authorList>
            <person name="Palmer J.M."/>
        </authorList>
    </citation>
    <scope>NUCLEOTIDE SEQUENCE [LARGE SCALE GENOMIC DNA]</scope>
    <source>
        <strain evidence="3 4">DSM 7382</strain>
    </source>
</reference>
<keyword evidence="1" id="KW-0472">Membrane</keyword>